<evidence type="ECO:0000256" key="1">
    <source>
        <dbReference type="ARBA" id="ARBA00022741"/>
    </source>
</evidence>
<gene>
    <name evidence="5" type="ORF">OMW55_08620</name>
</gene>
<dbReference type="InterPro" id="IPR045851">
    <property type="entry name" value="AMP-bd_C_sf"/>
</dbReference>
<accession>A0ABT3JFL3</accession>
<protein>
    <submittedName>
        <fullName evidence="5">AMP-dependent synthetase/ligase</fullName>
    </submittedName>
</protein>
<evidence type="ECO:0000256" key="3">
    <source>
        <dbReference type="ARBA" id="ARBA00024484"/>
    </source>
</evidence>
<dbReference type="PANTHER" id="PTHR43272">
    <property type="entry name" value="LONG-CHAIN-FATTY-ACID--COA LIGASE"/>
    <property type="match status" value="1"/>
</dbReference>
<dbReference type="InterPro" id="IPR000873">
    <property type="entry name" value="AMP-dep_synth/lig_dom"/>
</dbReference>
<dbReference type="Proteomes" id="UP001526246">
    <property type="component" value="Unassembled WGS sequence"/>
</dbReference>
<organism evidence="5 6">
    <name type="scientific">Sphingomonas arvum</name>
    <dbReference type="NCBI Taxonomy" id="2992113"/>
    <lineage>
        <taxon>Bacteria</taxon>
        <taxon>Pseudomonadati</taxon>
        <taxon>Pseudomonadota</taxon>
        <taxon>Alphaproteobacteria</taxon>
        <taxon>Sphingomonadales</taxon>
        <taxon>Sphingomonadaceae</taxon>
        <taxon>Sphingomonas</taxon>
    </lineage>
</organism>
<keyword evidence="6" id="KW-1185">Reference proteome</keyword>
<dbReference type="Gene3D" id="3.30.300.30">
    <property type="match status" value="1"/>
</dbReference>
<proteinExistence type="predicted"/>
<dbReference type="SUPFAM" id="SSF56801">
    <property type="entry name" value="Acetyl-CoA synthetase-like"/>
    <property type="match status" value="1"/>
</dbReference>
<keyword evidence="2" id="KW-0067">ATP-binding</keyword>
<dbReference type="RefSeq" id="WP_264882428.1">
    <property type="nucleotide sequence ID" value="NZ_JAPDOB010000002.1"/>
</dbReference>
<evidence type="ECO:0000313" key="6">
    <source>
        <dbReference type="Proteomes" id="UP001526246"/>
    </source>
</evidence>
<name>A0ABT3JFL3_9SPHN</name>
<reference evidence="5 6" key="1">
    <citation type="submission" date="2022-10" db="EMBL/GenBank/DDBJ databases">
        <title>Sphingomonas sp.</title>
        <authorList>
            <person name="Jin C."/>
        </authorList>
    </citation>
    <scope>NUCLEOTIDE SEQUENCE [LARGE SCALE GENOMIC DNA]</scope>
    <source>
        <strain evidence="5 6">BN140010</strain>
    </source>
</reference>
<evidence type="ECO:0000256" key="2">
    <source>
        <dbReference type="ARBA" id="ARBA00022840"/>
    </source>
</evidence>
<dbReference type="Pfam" id="PF00501">
    <property type="entry name" value="AMP-binding"/>
    <property type="match status" value="1"/>
</dbReference>
<comment type="caution">
    <text evidence="5">The sequence shown here is derived from an EMBL/GenBank/DDBJ whole genome shotgun (WGS) entry which is preliminary data.</text>
</comment>
<dbReference type="CDD" id="cd05907">
    <property type="entry name" value="VL_LC_FACS_like"/>
    <property type="match status" value="1"/>
</dbReference>
<dbReference type="Pfam" id="PF23562">
    <property type="entry name" value="AMP-binding_C_3"/>
    <property type="match status" value="1"/>
</dbReference>
<dbReference type="PANTHER" id="PTHR43272:SF33">
    <property type="entry name" value="AMP-BINDING DOMAIN-CONTAINING PROTEIN-RELATED"/>
    <property type="match status" value="1"/>
</dbReference>
<sequence>MAKRTQLETFPNLVAMFLARVAERGDAPFLWAKRGGTWTSISYSEAARQVAALSASLLKLGLKPGDRVMLVAENRPEWLIADLAIMAAGCVTVPTYTTNTTRDHTHVLGNSGARAVIVSTQKLAKALIPAVLFSSDCNDIIGMEDLRTGQAVEARVHQWSELVADGGDLDAVRERMSRVGRDDLACLIYTSGTGGAPRGVRQHHGAILHNCAACVDVIANDFGWDEEVFLSFLPASHAYEHSGGQFFPISLGAQIYYAESLEKLAANIEEVRPTIMVVVPRLFEMLRQRLLKTVEKSGSFSQLLLRRALEIGQERYDRGKLSVADLPMEWFLKATLKRKVAARFGGRIKAMVSGGAPLNPEVGIFFHSLGLTLLQGYGQTEAAPVISCNRPKAGVRMDTVGPPLLNTEVRIADDGEILVRGELVMHGYWNNAEETARVLQDGWLHTGDIGHFDDHGRIVITDRKKDLIINDKGDNVSPQRVEGMLTLQPEIAQAMVTGDRRPHLVGLLVPEPEIIAQYKGDEAGLKAALQKAVDRVNADLSVIEKVRRFIVADEPFAVENEMLTPSMKIRRHVIRASYGERLDALYGGKAS</sequence>
<comment type="catalytic activity">
    <reaction evidence="3">
        <text>a long-chain fatty acid + ATP + CoA = a long-chain fatty acyl-CoA + AMP + diphosphate</text>
        <dbReference type="Rhea" id="RHEA:15421"/>
        <dbReference type="ChEBI" id="CHEBI:30616"/>
        <dbReference type="ChEBI" id="CHEBI:33019"/>
        <dbReference type="ChEBI" id="CHEBI:57287"/>
        <dbReference type="ChEBI" id="CHEBI:57560"/>
        <dbReference type="ChEBI" id="CHEBI:83139"/>
        <dbReference type="ChEBI" id="CHEBI:456215"/>
        <dbReference type="EC" id="6.2.1.3"/>
    </reaction>
    <physiologicalReaction direction="left-to-right" evidence="3">
        <dbReference type="Rhea" id="RHEA:15422"/>
    </physiologicalReaction>
</comment>
<evidence type="ECO:0000259" key="4">
    <source>
        <dbReference type="Pfam" id="PF00501"/>
    </source>
</evidence>
<dbReference type="EMBL" id="JAPDOB010000002">
    <property type="protein sequence ID" value="MCW3797865.1"/>
    <property type="molecule type" value="Genomic_DNA"/>
</dbReference>
<feature type="domain" description="AMP-dependent synthetase/ligase" evidence="4">
    <location>
        <begin position="20"/>
        <end position="429"/>
    </location>
</feature>
<dbReference type="Gene3D" id="3.40.50.12780">
    <property type="entry name" value="N-terminal domain of ligase-like"/>
    <property type="match status" value="1"/>
</dbReference>
<keyword evidence="1" id="KW-0547">Nucleotide-binding</keyword>
<dbReference type="InterPro" id="IPR042099">
    <property type="entry name" value="ANL_N_sf"/>
</dbReference>
<evidence type="ECO:0000313" key="5">
    <source>
        <dbReference type="EMBL" id="MCW3797865.1"/>
    </source>
</evidence>